<dbReference type="InParanoid" id="H2XYG1"/>
<accession>H2XYG1</accession>
<dbReference type="AlphaFoldDB" id="H2XYG1"/>
<reference evidence="1" key="4">
    <citation type="submission" date="2025-09" db="UniProtKB">
        <authorList>
            <consortium name="Ensembl"/>
        </authorList>
    </citation>
    <scope>IDENTIFICATION</scope>
</reference>
<reference evidence="1" key="2">
    <citation type="journal article" date="2008" name="Genome Biol.">
        <title>Improved genome assembly and evidence-based global gene model set for the chordate Ciona intestinalis: new insight into intron and operon populations.</title>
        <authorList>
            <person name="Satou Y."/>
            <person name="Mineta K."/>
            <person name="Ogasawara M."/>
            <person name="Sasakura Y."/>
            <person name="Shoguchi E."/>
            <person name="Ueno K."/>
            <person name="Yamada L."/>
            <person name="Matsumoto J."/>
            <person name="Wasserscheid J."/>
            <person name="Dewar K."/>
            <person name="Wiley G.B."/>
            <person name="Macmil S.L."/>
            <person name="Roe B.A."/>
            <person name="Zeller R.W."/>
            <person name="Hastings K.E."/>
            <person name="Lemaire P."/>
            <person name="Lindquist E."/>
            <person name="Endo T."/>
            <person name="Hotta K."/>
            <person name="Inaba K."/>
        </authorList>
    </citation>
    <scope>NUCLEOTIDE SEQUENCE [LARGE SCALE GENOMIC DNA]</scope>
    <source>
        <strain evidence="1">wild type</strain>
    </source>
</reference>
<protein>
    <submittedName>
        <fullName evidence="1">Uncharacterized protein</fullName>
    </submittedName>
</protein>
<name>H2XYG1_CIOIN</name>
<proteinExistence type="predicted"/>
<dbReference type="Proteomes" id="UP000008144">
    <property type="component" value="Chromosome 9"/>
</dbReference>
<evidence type="ECO:0000313" key="1">
    <source>
        <dbReference type="Ensembl" id="ENSCINP00000034695.1"/>
    </source>
</evidence>
<dbReference type="EMBL" id="EAAA01002933">
    <property type="status" value="NOT_ANNOTATED_CDS"/>
    <property type="molecule type" value="Genomic_DNA"/>
</dbReference>
<sequence>MRIKSDECLPGCASSFQCNSGECVQRSAVSLYLWLFFSVRCDNFESGLGG</sequence>
<reference evidence="2" key="1">
    <citation type="journal article" date="2002" name="Science">
        <title>The draft genome of Ciona intestinalis: insights into chordate and vertebrate origins.</title>
        <authorList>
            <person name="Dehal P."/>
            <person name="Satou Y."/>
            <person name="Campbell R.K."/>
            <person name="Chapman J."/>
            <person name="Degnan B."/>
            <person name="De Tomaso A."/>
            <person name="Davidson B."/>
            <person name="Di Gregorio A."/>
            <person name="Gelpke M."/>
            <person name="Goodstein D.M."/>
            <person name="Harafuji N."/>
            <person name="Hastings K.E."/>
            <person name="Ho I."/>
            <person name="Hotta K."/>
            <person name="Huang W."/>
            <person name="Kawashima T."/>
            <person name="Lemaire P."/>
            <person name="Martinez D."/>
            <person name="Meinertzhagen I.A."/>
            <person name="Necula S."/>
            <person name="Nonaka M."/>
            <person name="Putnam N."/>
            <person name="Rash S."/>
            <person name="Saiga H."/>
            <person name="Satake M."/>
            <person name="Terry A."/>
            <person name="Yamada L."/>
            <person name="Wang H.G."/>
            <person name="Awazu S."/>
            <person name="Azumi K."/>
            <person name="Boore J."/>
            <person name="Branno M."/>
            <person name="Chin-Bow S."/>
            <person name="DeSantis R."/>
            <person name="Doyle S."/>
            <person name="Francino P."/>
            <person name="Keys D.N."/>
            <person name="Haga S."/>
            <person name="Hayashi H."/>
            <person name="Hino K."/>
            <person name="Imai K.S."/>
            <person name="Inaba K."/>
            <person name="Kano S."/>
            <person name="Kobayashi K."/>
            <person name="Kobayashi M."/>
            <person name="Lee B.I."/>
            <person name="Makabe K.W."/>
            <person name="Manohar C."/>
            <person name="Matassi G."/>
            <person name="Medina M."/>
            <person name="Mochizuki Y."/>
            <person name="Mount S."/>
            <person name="Morishita T."/>
            <person name="Miura S."/>
            <person name="Nakayama A."/>
            <person name="Nishizaka S."/>
            <person name="Nomoto H."/>
            <person name="Ohta F."/>
            <person name="Oishi K."/>
            <person name="Rigoutsos I."/>
            <person name="Sano M."/>
            <person name="Sasaki A."/>
            <person name="Sasakura Y."/>
            <person name="Shoguchi E."/>
            <person name="Shin-i T."/>
            <person name="Spagnuolo A."/>
            <person name="Stainier D."/>
            <person name="Suzuki M.M."/>
            <person name="Tassy O."/>
            <person name="Takatori N."/>
            <person name="Tokuoka M."/>
            <person name="Yagi K."/>
            <person name="Yoshizaki F."/>
            <person name="Wada S."/>
            <person name="Zhang C."/>
            <person name="Hyatt P.D."/>
            <person name="Larimer F."/>
            <person name="Detter C."/>
            <person name="Doggett N."/>
            <person name="Glavina T."/>
            <person name="Hawkins T."/>
            <person name="Richardson P."/>
            <person name="Lucas S."/>
            <person name="Kohara Y."/>
            <person name="Levine M."/>
            <person name="Satoh N."/>
            <person name="Rokhsar D.S."/>
        </authorList>
    </citation>
    <scope>NUCLEOTIDE SEQUENCE [LARGE SCALE GENOMIC DNA]</scope>
</reference>
<organism evidence="1 2">
    <name type="scientific">Ciona intestinalis</name>
    <name type="common">Transparent sea squirt</name>
    <name type="synonym">Ascidia intestinalis</name>
    <dbReference type="NCBI Taxonomy" id="7719"/>
    <lineage>
        <taxon>Eukaryota</taxon>
        <taxon>Metazoa</taxon>
        <taxon>Chordata</taxon>
        <taxon>Tunicata</taxon>
        <taxon>Ascidiacea</taxon>
        <taxon>Phlebobranchia</taxon>
        <taxon>Cionidae</taxon>
        <taxon>Ciona</taxon>
    </lineage>
</organism>
<dbReference type="HOGENOM" id="CLU_3124469_0_0_1"/>
<reference evidence="1" key="3">
    <citation type="submission" date="2025-08" db="UniProtKB">
        <authorList>
            <consortium name="Ensembl"/>
        </authorList>
    </citation>
    <scope>IDENTIFICATION</scope>
</reference>
<dbReference type="Ensembl" id="ENSCINT00000036150.1">
    <property type="protein sequence ID" value="ENSCINP00000034695.1"/>
    <property type="gene ID" value="ENSCING00000021150.1"/>
</dbReference>
<evidence type="ECO:0000313" key="2">
    <source>
        <dbReference type="Proteomes" id="UP000008144"/>
    </source>
</evidence>
<keyword evidence="2" id="KW-1185">Reference proteome</keyword>